<evidence type="ECO:0000313" key="5">
    <source>
        <dbReference type="EMBL" id="MCP1674668.1"/>
    </source>
</evidence>
<keyword evidence="3" id="KW-0732">Signal</keyword>
<organism evidence="5 6">
    <name type="scientific">Natronocella acetinitrilica</name>
    <dbReference type="NCBI Taxonomy" id="414046"/>
    <lineage>
        <taxon>Bacteria</taxon>
        <taxon>Pseudomonadati</taxon>
        <taxon>Pseudomonadota</taxon>
        <taxon>Gammaproteobacteria</taxon>
        <taxon>Chromatiales</taxon>
        <taxon>Ectothiorhodospiraceae</taxon>
        <taxon>Natronocella</taxon>
    </lineage>
</organism>
<dbReference type="Gene3D" id="3.40.190.10">
    <property type="entry name" value="Periplasmic binding protein-like II"/>
    <property type="match status" value="1"/>
</dbReference>
<proteinExistence type="inferred from homology"/>
<sequence length="526" mass="59604">MIRLVCVIAVASTVGVVSSLSAETVRWTRSGDSLTLDPHSQNEQPTHAVSHQIHDALLYQDMDLEIQPGLATDWQVSEDDPSVWVFHVREGVRFHQGQALTADDVEFSINRARHENSDMRGLLASIVDVRATGDYTVEIETDGPNPLLPNNFTNLFIMSREWAEEHGVEVPTNYAAGEESHAVRNANGTGPFRLESREPDVRTVLVRNDDYWGRDHYPMEVSRIVSTPIESAATRVAALLSGEVDLLQEAPVQDIQRLSQADGIKIEQGPENRTIFLGMDVASQNLRSADVDGNPFADHRVREAMNIAIDREAIQRSVMRGNSQPAGVIAPPFVYGYSEELDQLPRVDQERARELLAEAGYPDGFRVSLHCPNDRYVNDEQICQAVVGMLGRIGINIDLVSQTRSVHFAELARQEYDFYMLGWGVPPMDSEYIFNYLYHTKQDNLGTWNFTGFSNERVDELTRAMARVTDEEEREAVVNEAWEIVHGEIIYLPLHHQMLTWAMREDIDFQVQSENTPHFKYLRFIR</sequence>
<evidence type="ECO:0000256" key="2">
    <source>
        <dbReference type="ARBA" id="ARBA00022448"/>
    </source>
</evidence>
<dbReference type="PIRSF" id="PIRSF002741">
    <property type="entry name" value="MppA"/>
    <property type="match status" value="1"/>
</dbReference>
<feature type="domain" description="Solute-binding protein family 5" evidence="4">
    <location>
        <begin position="65"/>
        <end position="443"/>
    </location>
</feature>
<dbReference type="EMBL" id="JALJXV010000004">
    <property type="protein sequence ID" value="MCP1674668.1"/>
    <property type="molecule type" value="Genomic_DNA"/>
</dbReference>
<evidence type="ECO:0000256" key="3">
    <source>
        <dbReference type="ARBA" id="ARBA00022729"/>
    </source>
</evidence>
<keyword evidence="6" id="KW-1185">Reference proteome</keyword>
<dbReference type="PANTHER" id="PTHR30290">
    <property type="entry name" value="PERIPLASMIC BINDING COMPONENT OF ABC TRANSPORTER"/>
    <property type="match status" value="1"/>
</dbReference>
<dbReference type="GO" id="GO:0030288">
    <property type="term" value="C:outer membrane-bounded periplasmic space"/>
    <property type="evidence" value="ECO:0007669"/>
    <property type="project" value="UniProtKB-ARBA"/>
</dbReference>
<dbReference type="AlphaFoldDB" id="A0AAE3G5A3"/>
<dbReference type="InterPro" id="IPR030678">
    <property type="entry name" value="Peptide/Ni-bd"/>
</dbReference>
<gene>
    <name evidence="5" type="ORF">J2T57_001806</name>
</gene>
<dbReference type="InterPro" id="IPR000914">
    <property type="entry name" value="SBP_5_dom"/>
</dbReference>
<dbReference type="GO" id="GO:0015833">
    <property type="term" value="P:peptide transport"/>
    <property type="evidence" value="ECO:0007669"/>
    <property type="project" value="TreeGrafter"/>
</dbReference>
<reference evidence="5" key="1">
    <citation type="submission" date="2022-03" db="EMBL/GenBank/DDBJ databases">
        <title>Genomic Encyclopedia of Type Strains, Phase III (KMG-III): the genomes of soil and plant-associated and newly described type strains.</title>
        <authorList>
            <person name="Whitman W."/>
        </authorList>
    </citation>
    <scope>NUCLEOTIDE SEQUENCE</scope>
    <source>
        <strain evidence="5">ANL 6-2</strain>
    </source>
</reference>
<evidence type="ECO:0000259" key="4">
    <source>
        <dbReference type="Pfam" id="PF00496"/>
    </source>
</evidence>
<dbReference type="GO" id="GO:0043190">
    <property type="term" value="C:ATP-binding cassette (ABC) transporter complex"/>
    <property type="evidence" value="ECO:0007669"/>
    <property type="project" value="InterPro"/>
</dbReference>
<comment type="caution">
    <text evidence="5">The sequence shown here is derived from an EMBL/GenBank/DDBJ whole genome shotgun (WGS) entry which is preliminary data.</text>
</comment>
<dbReference type="RefSeq" id="WP_253476873.1">
    <property type="nucleotide sequence ID" value="NZ_JALJXV010000004.1"/>
</dbReference>
<dbReference type="Pfam" id="PF00496">
    <property type="entry name" value="SBP_bac_5"/>
    <property type="match status" value="1"/>
</dbReference>
<name>A0AAE3G5A3_9GAMM</name>
<dbReference type="GO" id="GO:1904680">
    <property type="term" value="F:peptide transmembrane transporter activity"/>
    <property type="evidence" value="ECO:0007669"/>
    <property type="project" value="TreeGrafter"/>
</dbReference>
<dbReference type="Gene3D" id="3.90.76.10">
    <property type="entry name" value="Dipeptide-binding Protein, Domain 1"/>
    <property type="match status" value="1"/>
</dbReference>
<comment type="similarity">
    <text evidence="1">Belongs to the bacterial solute-binding protein 5 family.</text>
</comment>
<dbReference type="CDD" id="cd08498">
    <property type="entry name" value="PBP2_NikA_DppA_OppA_like_2"/>
    <property type="match status" value="1"/>
</dbReference>
<dbReference type="InterPro" id="IPR039424">
    <property type="entry name" value="SBP_5"/>
</dbReference>
<accession>A0AAE3G5A3</accession>
<protein>
    <submittedName>
        <fullName evidence="5">Peptide/nickel transport system substrate-binding protein</fullName>
    </submittedName>
</protein>
<dbReference type="Proteomes" id="UP001205843">
    <property type="component" value="Unassembled WGS sequence"/>
</dbReference>
<keyword evidence="2" id="KW-0813">Transport</keyword>
<evidence type="ECO:0000256" key="1">
    <source>
        <dbReference type="ARBA" id="ARBA00005695"/>
    </source>
</evidence>
<evidence type="ECO:0000313" key="6">
    <source>
        <dbReference type="Proteomes" id="UP001205843"/>
    </source>
</evidence>
<dbReference type="Gene3D" id="3.10.105.10">
    <property type="entry name" value="Dipeptide-binding Protein, Domain 3"/>
    <property type="match status" value="1"/>
</dbReference>
<dbReference type="PANTHER" id="PTHR30290:SF9">
    <property type="entry name" value="OLIGOPEPTIDE-BINDING PROTEIN APPA"/>
    <property type="match status" value="1"/>
</dbReference>
<dbReference type="SUPFAM" id="SSF53850">
    <property type="entry name" value="Periplasmic binding protein-like II"/>
    <property type="match status" value="1"/>
</dbReference>